<evidence type="ECO:0000256" key="4">
    <source>
        <dbReference type="ARBA" id="ARBA00022679"/>
    </source>
</evidence>
<keyword evidence="4" id="KW-0808">Transferase</keyword>
<dbReference type="EMBL" id="CP019288">
    <property type="protein sequence ID" value="QHI36892.1"/>
    <property type="molecule type" value="Genomic_DNA"/>
</dbReference>
<dbReference type="KEGG" id="kan:IMCC3317_22620"/>
<keyword evidence="8" id="KW-1185">Reference proteome</keyword>
<dbReference type="Pfam" id="PF03279">
    <property type="entry name" value="Lip_A_acyltrans"/>
    <property type="match status" value="1"/>
</dbReference>
<evidence type="ECO:0000256" key="3">
    <source>
        <dbReference type="ARBA" id="ARBA00022519"/>
    </source>
</evidence>
<protein>
    <recommendedName>
        <fullName evidence="9">Lipid A biosynthesis lauroyltransferase</fullName>
    </recommendedName>
</protein>
<evidence type="ECO:0000256" key="6">
    <source>
        <dbReference type="ARBA" id="ARBA00023315"/>
    </source>
</evidence>
<keyword evidence="5" id="KW-0472">Membrane</keyword>
<keyword evidence="2" id="KW-1003">Cell membrane</keyword>
<keyword evidence="3" id="KW-0997">Cell inner membrane</keyword>
<gene>
    <name evidence="7" type="ORF">IMCC3317_22620</name>
</gene>
<name>A0A7L4ZJT2_9FLAO</name>
<evidence type="ECO:0000256" key="5">
    <source>
        <dbReference type="ARBA" id="ARBA00023136"/>
    </source>
</evidence>
<comment type="subcellular location">
    <subcellularLocation>
        <location evidence="1">Cell inner membrane</location>
    </subcellularLocation>
</comment>
<sequence>MITNLGDHNTQIDLIKQKVFHKEDSELFADIQQNVLVSIKKESDILFANLNKYHLFQEEEFHKYNSFYKNNIYNQLLNELDLKHHYKYLTEEVIQIKGTIPAQDQAAIYCSFHFGSYVHAASALRMLNKDFSIVSKSTQGENIVEWDVKLDEHGNKIEYFDAFKTIDPEAVDASFQIYNTLRNGKNVLIYLDRFNNTLEKTSKRSKIFELLNSKMFITSGIPEISKKLNVPMIPLICERHQDTKIHATFYEAVFKADFSDKEYVKNAVQKCVDAFAIHLATHPEQWDHWPSIHNHLIKTSKAITQNKPIWKWFLSPFLKLKKKKQKISDTDIITFNKTNYEMFEREGDSFIININNYHCFKVSSHLMKILTRISESGYKVGEVKSVLNASLYADLFQKKVLQIENSAS</sequence>
<reference evidence="7 8" key="1">
    <citation type="journal article" date="2013" name="Int. J. Syst. Evol. Microbiol.">
        <title>Kordia antarctica sp. nov., isolated from Antarctic seawater.</title>
        <authorList>
            <person name="Baek K."/>
            <person name="Choi A."/>
            <person name="Kang I."/>
            <person name="Lee K."/>
            <person name="Cho J.C."/>
        </authorList>
    </citation>
    <scope>NUCLEOTIDE SEQUENCE [LARGE SCALE GENOMIC DNA]</scope>
    <source>
        <strain evidence="7 8">IMCC3317</strain>
    </source>
</reference>
<dbReference type="Proteomes" id="UP000464657">
    <property type="component" value="Chromosome"/>
</dbReference>
<accession>A0A7L4ZJT2</accession>
<dbReference type="GO" id="GO:0005886">
    <property type="term" value="C:plasma membrane"/>
    <property type="evidence" value="ECO:0007669"/>
    <property type="project" value="UniProtKB-SubCell"/>
</dbReference>
<organism evidence="7 8">
    <name type="scientific">Kordia antarctica</name>
    <dbReference type="NCBI Taxonomy" id="1218801"/>
    <lineage>
        <taxon>Bacteria</taxon>
        <taxon>Pseudomonadati</taxon>
        <taxon>Bacteroidota</taxon>
        <taxon>Flavobacteriia</taxon>
        <taxon>Flavobacteriales</taxon>
        <taxon>Flavobacteriaceae</taxon>
        <taxon>Kordia</taxon>
    </lineage>
</organism>
<dbReference type="GO" id="GO:0009247">
    <property type="term" value="P:glycolipid biosynthetic process"/>
    <property type="evidence" value="ECO:0007669"/>
    <property type="project" value="UniProtKB-ARBA"/>
</dbReference>
<dbReference type="InterPro" id="IPR004960">
    <property type="entry name" value="LipA_acyltrans"/>
</dbReference>
<dbReference type="GO" id="GO:0016746">
    <property type="term" value="F:acyltransferase activity"/>
    <property type="evidence" value="ECO:0007669"/>
    <property type="project" value="UniProtKB-KW"/>
</dbReference>
<evidence type="ECO:0000313" key="7">
    <source>
        <dbReference type="EMBL" id="QHI36892.1"/>
    </source>
</evidence>
<evidence type="ECO:0008006" key="9">
    <source>
        <dbReference type="Google" id="ProtNLM"/>
    </source>
</evidence>
<evidence type="ECO:0000256" key="2">
    <source>
        <dbReference type="ARBA" id="ARBA00022475"/>
    </source>
</evidence>
<evidence type="ECO:0000313" key="8">
    <source>
        <dbReference type="Proteomes" id="UP000464657"/>
    </source>
</evidence>
<proteinExistence type="predicted"/>
<dbReference type="AlphaFoldDB" id="A0A7L4ZJT2"/>
<evidence type="ECO:0000256" key="1">
    <source>
        <dbReference type="ARBA" id="ARBA00004533"/>
    </source>
</evidence>
<keyword evidence="6" id="KW-0012">Acyltransferase</keyword>